<dbReference type="InterPro" id="IPR000845">
    <property type="entry name" value="Nucleoside_phosphorylase_d"/>
</dbReference>
<dbReference type="SUPFAM" id="SSF53167">
    <property type="entry name" value="Purine and uridine phosphorylases"/>
    <property type="match status" value="1"/>
</dbReference>
<evidence type="ECO:0000259" key="1">
    <source>
        <dbReference type="Pfam" id="PF01048"/>
    </source>
</evidence>
<keyword evidence="3" id="KW-1185">Reference proteome</keyword>
<proteinExistence type="predicted"/>
<dbReference type="PANTHER" id="PTHR46832">
    <property type="entry name" value="5'-METHYLTHIOADENOSINE/S-ADENOSYLHOMOCYSTEINE NUCLEOSIDASE"/>
    <property type="match status" value="1"/>
</dbReference>
<dbReference type="InterPro" id="IPR035994">
    <property type="entry name" value="Nucleoside_phosphorylase_sf"/>
</dbReference>
<dbReference type="Proteomes" id="UP001162780">
    <property type="component" value="Chromosome"/>
</dbReference>
<dbReference type="Pfam" id="PF01048">
    <property type="entry name" value="PNP_UDP_1"/>
    <property type="match status" value="1"/>
</dbReference>
<name>A0ABY7GKA4_9GAMM</name>
<dbReference type="EMBL" id="CP113517">
    <property type="protein sequence ID" value="WAR44638.1"/>
    <property type="molecule type" value="Genomic_DNA"/>
</dbReference>
<accession>A0ABY7GKA4</accession>
<dbReference type="RefSeq" id="WP_255189610.1">
    <property type="nucleotide sequence ID" value="NZ_CP113517.1"/>
</dbReference>
<organism evidence="2 3">
    <name type="scientific">Methylomonas rapida</name>
    <dbReference type="NCBI Taxonomy" id="2963939"/>
    <lineage>
        <taxon>Bacteria</taxon>
        <taxon>Pseudomonadati</taxon>
        <taxon>Pseudomonadota</taxon>
        <taxon>Gammaproteobacteria</taxon>
        <taxon>Methylococcales</taxon>
        <taxon>Methylococcaceae</taxon>
        <taxon>Methylomonas</taxon>
    </lineage>
</organism>
<feature type="domain" description="Nucleoside phosphorylase" evidence="1">
    <location>
        <begin position="154"/>
        <end position="403"/>
    </location>
</feature>
<dbReference type="Gene3D" id="3.40.50.1580">
    <property type="entry name" value="Nucleoside phosphorylase domain"/>
    <property type="match status" value="1"/>
</dbReference>
<protein>
    <recommendedName>
        <fullName evidence="1">Nucleoside phosphorylase domain-containing protein</fullName>
    </recommendedName>
</protein>
<evidence type="ECO:0000313" key="2">
    <source>
        <dbReference type="EMBL" id="WAR44638.1"/>
    </source>
</evidence>
<reference evidence="2" key="1">
    <citation type="submission" date="2022-11" db="EMBL/GenBank/DDBJ databases">
        <title>Methylomonas rapida sp. nov., Carotenoid-Producing Obligate Methanotrophs with High Growth Characteristics and Biotechnological Potential.</title>
        <authorList>
            <person name="Tikhonova E.N."/>
            <person name="Suleimanov R.Z."/>
            <person name="Miroshnikov K."/>
            <person name="Oshkin I.Y."/>
            <person name="Belova S.E."/>
            <person name="Danilova O.V."/>
            <person name="Ashikhmin A."/>
            <person name="Konopkin A."/>
            <person name="But S.Y."/>
            <person name="Khmelenina V.N."/>
            <person name="Kuznetsov N."/>
            <person name="Pimenov N.V."/>
            <person name="Dedysh S.N."/>
        </authorList>
    </citation>
    <scope>NUCLEOTIDE SEQUENCE</scope>
    <source>
        <strain evidence="2">MP1</strain>
    </source>
</reference>
<evidence type="ECO:0000313" key="3">
    <source>
        <dbReference type="Proteomes" id="UP001162780"/>
    </source>
</evidence>
<gene>
    <name evidence="2" type="ORF">NM686_020180</name>
</gene>
<dbReference type="PANTHER" id="PTHR46832:SF1">
    <property type="entry name" value="5'-METHYLTHIOADENOSINE_S-ADENOSYLHOMOCYSTEINE NUCLEOSIDASE"/>
    <property type="match status" value="1"/>
</dbReference>
<sequence length="407" mass="44731">MALEILLLEDDPSKKNRLLSLLNSRKELFGQIDTALCTSDAKRMLKSKYYDLFIADVVVPSDLGGEKSEENCIALFEELDDGFDGITCPNFSLPMSSSNELSATAHEFFKGRPWGILPYTDTSDECLDTIEKVARFVLADKERDLDNSSCDIFIITALMEPEFAAIESLGLEWGAFEPLDSSQLLRFGEIRIGDKDYKIAAGFSTRMGPVASAILTVKALLKLKPKLVIMAGICAGIPGKAEIGDVIAADISWDWQSGKYIDKSGQEAFEIAPHQLGLDDQCRNQLLLLKRDKDFWNSLAPMAVRTKVDIPKLILGPMATGSSVLADARVTERIKASQHKNVAGLDMETYAVFAAANACNPKVKVMSLKSVCDKGDVKKNDEYQEYAANVSAATVFQFLKNYVAPLL</sequence>